<keyword evidence="3" id="KW-1185">Reference proteome</keyword>
<feature type="region of interest" description="Disordered" evidence="1">
    <location>
        <begin position="15"/>
        <end position="43"/>
    </location>
</feature>
<proteinExistence type="predicted"/>
<dbReference type="AlphaFoldDB" id="A0A6A4NPN8"/>
<organism evidence="2 3">
    <name type="scientific">Lupinus albus</name>
    <name type="common">White lupine</name>
    <name type="synonym">Lupinus termis</name>
    <dbReference type="NCBI Taxonomy" id="3870"/>
    <lineage>
        <taxon>Eukaryota</taxon>
        <taxon>Viridiplantae</taxon>
        <taxon>Streptophyta</taxon>
        <taxon>Embryophyta</taxon>
        <taxon>Tracheophyta</taxon>
        <taxon>Spermatophyta</taxon>
        <taxon>Magnoliopsida</taxon>
        <taxon>eudicotyledons</taxon>
        <taxon>Gunneridae</taxon>
        <taxon>Pentapetalae</taxon>
        <taxon>rosids</taxon>
        <taxon>fabids</taxon>
        <taxon>Fabales</taxon>
        <taxon>Fabaceae</taxon>
        <taxon>Papilionoideae</taxon>
        <taxon>50 kb inversion clade</taxon>
        <taxon>genistoids sensu lato</taxon>
        <taxon>core genistoids</taxon>
        <taxon>Genisteae</taxon>
        <taxon>Lupinus</taxon>
    </lineage>
</organism>
<reference evidence="3" key="1">
    <citation type="journal article" date="2020" name="Nat. Commun.">
        <title>Genome sequence of the cluster root forming white lupin.</title>
        <authorList>
            <person name="Hufnagel B."/>
            <person name="Marques A."/>
            <person name="Soriano A."/>
            <person name="Marques L."/>
            <person name="Divol F."/>
            <person name="Doumas P."/>
            <person name="Sallet E."/>
            <person name="Mancinotti D."/>
            <person name="Carrere S."/>
            <person name="Marande W."/>
            <person name="Arribat S."/>
            <person name="Keller J."/>
            <person name="Huneau C."/>
            <person name="Blein T."/>
            <person name="Aime D."/>
            <person name="Laguerre M."/>
            <person name="Taylor J."/>
            <person name="Schubert V."/>
            <person name="Nelson M."/>
            <person name="Geu-Flores F."/>
            <person name="Crespi M."/>
            <person name="Gallardo-Guerrero K."/>
            <person name="Delaux P.-M."/>
            <person name="Salse J."/>
            <person name="Berges H."/>
            <person name="Guyot R."/>
            <person name="Gouzy J."/>
            <person name="Peret B."/>
        </authorList>
    </citation>
    <scope>NUCLEOTIDE SEQUENCE [LARGE SCALE GENOMIC DNA]</scope>
    <source>
        <strain evidence="3">cv. Amiga</strain>
    </source>
</reference>
<protein>
    <submittedName>
        <fullName evidence="2">Uncharacterized protein</fullName>
    </submittedName>
</protein>
<dbReference type="Proteomes" id="UP000447434">
    <property type="component" value="Chromosome 18"/>
</dbReference>
<evidence type="ECO:0000256" key="1">
    <source>
        <dbReference type="SAM" id="MobiDB-lite"/>
    </source>
</evidence>
<sequence length="108" mass="12490">MIPSTTLLLLTCPAFSSNNNSQKRTEKRRESDDEVQEEKEEERPCSAATFHFSSLLQSCLLLPSPCYELVQKIRVSQLRPIGSKFLPKPIEIVERKQFFLPRSTYNDK</sequence>
<accession>A0A6A4NPN8</accession>
<gene>
    <name evidence="2" type="ORF">Lalb_Chr18g0050221</name>
</gene>
<dbReference type="EMBL" id="WOCE01000018">
    <property type="protein sequence ID" value="KAE9594103.1"/>
    <property type="molecule type" value="Genomic_DNA"/>
</dbReference>
<evidence type="ECO:0000313" key="3">
    <source>
        <dbReference type="Proteomes" id="UP000447434"/>
    </source>
</evidence>
<name>A0A6A4NPN8_LUPAL</name>
<evidence type="ECO:0000313" key="2">
    <source>
        <dbReference type="EMBL" id="KAE9594103.1"/>
    </source>
</evidence>
<comment type="caution">
    <text evidence="2">The sequence shown here is derived from an EMBL/GenBank/DDBJ whole genome shotgun (WGS) entry which is preliminary data.</text>
</comment>